<keyword evidence="2" id="KW-1185">Reference proteome</keyword>
<sequence length="87" mass="10261">MASYRNLNVGWVWVPDERKRLGEVLVQVECKDGVSLVSIECQWREWRHGKLPMFTKICVDTMFVGKDPARMHFVEQRVLRHCCLKGK</sequence>
<protein>
    <submittedName>
        <fullName evidence="1">Uncharacterized protein</fullName>
    </submittedName>
</protein>
<organism evidence="1 2">
    <name type="scientific">Corchorus capsularis</name>
    <name type="common">Jute</name>
    <dbReference type="NCBI Taxonomy" id="210143"/>
    <lineage>
        <taxon>Eukaryota</taxon>
        <taxon>Viridiplantae</taxon>
        <taxon>Streptophyta</taxon>
        <taxon>Embryophyta</taxon>
        <taxon>Tracheophyta</taxon>
        <taxon>Spermatophyta</taxon>
        <taxon>Magnoliopsida</taxon>
        <taxon>eudicotyledons</taxon>
        <taxon>Gunneridae</taxon>
        <taxon>Pentapetalae</taxon>
        <taxon>rosids</taxon>
        <taxon>malvids</taxon>
        <taxon>Malvales</taxon>
        <taxon>Malvaceae</taxon>
        <taxon>Grewioideae</taxon>
        <taxon>Apeibeae</taxon>
        <taxon>Corchorus</taxon>
    </lineage>
</organism>
<evidence type="ECO:0000313" key="1">
    <source>
        <dbReference type="EMBL" id="OMO54602.1"/>
    </source>
</evidence>
<dbReference type="AlphaFoldDB" id="A0A1R3G934"/>
<comment type="caution">
    <text evidence="1">The sequence shown here is derived from an EMBL/GenBank/DDBJ whole genome shotgun (WGS) entry which is preliminary data.</text>
</comment>
<dbReference type="Gramene" id="OMO54602">
    <property type="protein sequence ID" value="OMO54602"/>
    <property type="gene ID" value="CCACVL1_27723"/>
</dbReference>
<dbReference type="EMBL" id="AWWV01014924">
    <property type="protein sequence ID" value="OMO54602.1"/>
    <property type="molecule type" value="Genomic_DNA"/>
</dbReference>
<gene>
    <name evidence="1" type="ORF">CCACVL1_27723</name>
</gene>
<accession>A0A1R3G934</accession>
<name>A0A1R3G934_COCAP</name>
<evidence type="ECO:0000313" key="2">
    <source>
        <dbReference type="Proteomes" id="UP000188268"/>
    </source>
</evidence>
<feature type="non-terminal residue" evidence="1">
    <location>
        <position position="87"/>
    </location>
</feature>
<proteinExistence type="predicted"/>
<dbReference type="Proteomes" id="UP000188268">
    <property type="component" value="Unassembled WGS sequence"/>
</dbReference>
<reference evidence="1 2" key="1">
    <citation type="submission" date="2013-09" db="EMBL/GenBank/DDBJ databases">
        <title>Corchorus capsularis genome sequencing.</title>
        <authorList>
            <person name="Alam M."/>
            <person name="Haque M.S."/>
            <person name="Islam M.S."/>
            <person name="Emdad E.M."/>
            <person name="Islam M.M."/>
            <person name="Ahmed B."/>
            <person name="Halim A."/>
            <person name="Hossen Q.M.M."/>
            <person name="Hossain M.Z."/>
            <person name="Ahmed R."/>
            <person name="Khan M.M."/>
            <person name="Islam R."/>
            <person name="Rashid M.M."/>
            <person name="Khan S.A."/>
            <person name="Rahman M.S."/>
            <person name="Alam M."/>
        </authorList>
    </citation>
    <scope>NUCLEOTIDE SEQUENCE [LARGE SCALE GENOMIC DNA]</scope>
    <source>
        <strain evidence="2">cv. CVL-1</strain>
        <tissue evidence="1">Whole seedling</tissue>
    </source>
</reference>